<reference evidence="2" key="2">
    <citation type="submission" date="2023-06" db="EMBL/GenBank/DDBJ databases">
        <authorList>
            <consortium name="Lawrence Berkeley National Laboratory"/>
            <person name="Haridas S."/>
            <person name="Hensen N."/>
            <person name="Bonometti L."/>
            <person name="Westerberg I."/>
            <person name="Brannstrom I.O."/>
            <person name="Guillou S."/>
            <person name="Cros-Aarteil S."/>
            <person name="Calhoun S."/>
            <person name="Kuo A."/>
            <person name="Mondo S."/>
            <person name="Pangilinan J."/>
            <person name="Riley R."/>
            <person name="Labutti K."/>
            <person name="Andreopoulos B."/>
            <person name="Lipzen A."/>
            <person name="Chen C."/>
            <person name="Yanf M."/>
            <person name="Daum C."/>
            <person name="Ng V."/>
            <person name="Clum A."/>
            <person name="Steindorff A."/>
            <person name="Ohm R."/>
            <person name="Martin F."/>
            <person name="Silar P."/>
            <person name="Natvig D."/>
            <person name="Lalanne C."/>
            <person name="Gautier V."/>
            <person name="Ament-Velasquez S.L."/>
            <person name="Kruys A."/>
            <person name="Hutchinson M.I."/>
            <person name="Powell A.J."/>
            <person name="Barry K."/>
            <person name="Miller A.N."/>
            <person name="Grigoriev I.V."/>
            <person name="Debuchy R."/>
            <person name="Gladieux P."/>
            <person name="Thoren M.H."/>
            <person name="Johannesson H."/>
        </authorList>
    </citation>
    <scope>NUCLEOTIDE SEQUENCE</scope>
    <source>
        <strain evidence="2">CBS 118394</strain>
    </source>
</reference>
<keyword evidence="3" id="KW-1185">Reference proteome</keyword>
<protein>
    <submittedName>
        <fullName evidence="2">Uncharacterized protein</fullName>
    </submittedName>
</protein>
<evidence type="ECO:0000256" key="1">
    <source>
        <dbReference type="SAM" id="SignalP"/>
    </source>
</evidence>
<feature type="chain" id="PRO_5042045727" evidence="1">
    <location>
        <begin position="20"/>
        <end position="151"/>
    </location>
</feature>
<sequence length="151" mass="16216">MKLLATVSVAAWILGTASAIPVNQVPFDNRASTLVAPQPPRKETPIIGAVIRSHAAGQQRGCHDVDNSTAYDIPIGGCFHLPGQNVEVLIQYCGICMSLGTCTVLLKLTPETKVAIYQGENCNDVRSALVTGECFDTLLWYSARVERCGLL</sequence>
<evidence type="ECO:0000313" key="2">
    <source>
        <dbReference type="EMBL" id="KAK3315657.1"/>
    </source>
</evidence>
<proteinExistence type="predicted"/>
<keyword evidence="1" id="KW-0732">Signal</keyword>
<evidence type="ECO:0000313" key="3">
    <source>
        <dbReference type="Proteomes" id="UP001283341"/>
    </source>
</evidence>
<comment type="caution">
    <text evidence="2">The sequence shown here is derived from an EMBL/GenBank/DDBJ whole genome shotgun (WGS) entry which is preliminary data.</text>
</comment>
<dbReference type="AlphaFoldDB" id="A0AAE0I025"/>
<dbReference type="EMBL" id="JAUEDM010000006">
    <property type="protein sequence ID" value="KAK3315657.1"/>
    <property type="molecule type" value="Genomic_DNA"/>
</dbReference>
<dbReference type="Proteomes" id="UP001283341">
    <property type="component" value="Unassembled WGS sequence"/>
</dbReference>
<name>A0AAE0I025_9PEZI</name>
<accession>A0AAE0I025</accession>
<feature type="signal peptide" evidence="1">
    <location>
        <begin position="1"/>
        <end position="19"/>
    </location>
</feature>
<organism evidence="2 3">
    <name type="scientific">Apodospora peruviana</name>
    <dbReference type="NCBI Taxonomy" id="516989"/>
    <lineage>
        <taxon>Eukaryota</taxon>
        <taxon>Fungi</taxon>
        <taxon>Dikarya</taxon>
        <taxon>Ascomycota</taxon>
        <taxon>Pezizomycotina</taxon>
        <taxon>Sordariomycetes</taxon>
        <taxon>Sordariomycetidae</taxon>
        <taxon>Sordariales</taxon>
        <taxon>Lasiosphaeriaceae</taxon>
        <taxon>Apodospora</taxon>
    </lineage>
</organism>
<gene>
    <name evidence="2" type="ORF">B0H66DRAFT_536521</name>
</gene>
<reference evidence="2" key="1">
    <citation type="journal article" date="2023" name="Mol. Phylogenet. Evol.">
        <title>Genome-scale phylogeny and comparative genomics of the fungal order Sordariales.</title>
        <authorList>
            <person name="Hensen N."/>
            <person name="Bonometti L."/>
            <person name="Westerberg I."/>
            <person name="Brannstrom I.O."/>
            <person name="Guillou S."/>
            <person name="Cros-Aarteil S."/>
            <person name="Calhoun S."/>
            <person name="Haridas S."/>
            <person name="Kuo A."/>
            <person name="Mondo S."/>
            <person name="Pangilinan J."/>
            <person name="Riley R."/>
            <person name="LaButti K."/>
            <person name="Andreopoulos B."/>
            <person name="Lipzen A."/>
            <person name="Chen C."/>
            <person name="Yan M."/>
            <person name="Daum C."/>
            <person name="Ng V."/>
            <person name="Clum A."/>
            <person name="Steindorff A."/>
            <person name="Ohm R.A."/>
            <person name="Martin F."/>
            <person name="Silar P."/>
            <person name="Natvig D.O."/>
            <person name="Lalanne C."/>
            <person name="Gautier V."/>
            <person name="Ament-Velasquez S.L."/>
            <person name="Kruys A."/>
            <person name="Hutchinson M.I."/>
            <person name="Powell A.J."/>
            <person name="Barry K."/>
            <person name="Miller A.N."/>
            <person name="Grigoriev I.V."/>
            <person name="Debuchy R."/>
            <person name="Gladieux P."/>
            <person name="Hiltunen Thoren M."/>
            <person name="Johannesson H."/>
        </authorList>
    </citation>
    <scope>NUCLEOTIDE SEQUENCE</scope>
    <source>
        <strain evidence="2">CBS 118394</strain>
    </source>
</reference>